<feature type="signal peptide" evidence="1">
    <location>
        <begin position="1"/>
        <end position="19"/>
    </location>
</feature>
<keyword evidence="3" id="KW-1185">Reference proteome</keyword>
<proteinExistence type="predicted"/>
<evidence type="ECO:0008006" key="4">
    <source>
        <dbReference type="Google" id="ProtNLM"/>
    </source>
</evidence>
<dbReference type="STRING" id="497964.CfE428DRAFT_5077"/>
<protein>
    <recommendedName>
        <fullName evidence="4">PEP-CTERM protein-sorting domain-containing protein</fullName>
    </recommendedName>
</protein>
<gene>
    <name evidence="2" type="ORF">CfE428DRAFT_5077</name>
</gene>
<evidence type="ECO:0000313" key="2">
    <source>
        <dbReference type="EMBL" id="EDY17391.1"/>
    </source>
</evidence>
<accession>B4D837</accession>
<feature type="chain" id="PRO_5002802577" description="PEP-CTERM protein-sorting domain-containing protein" evidence="1">
    <location>
        <begin position="20"/>
        <end position="227"/>
    </location>
</feature>
<dbReference type="EMBL" id="ABVL01000020">
    <property type="protein sequence ID" value="EDY17391.1"/>
    <property type="molecule type" value="Genomic_DNA"/>
</dbReference>
<evidence type="ECO:0000256" key="1">
    <source>
        <dbReference type="SAM" id="SignalP"/>
    </source>
</evidence>
<dbReference type="NCBIfam" id="TIGR02595">
    <property type="entry name" value="PEP_CTERM"/>
    <property type="match status" value="1"/>
</dbReference>
<dbReference type="RefSeq" id="WP_006982398.1">
    <property type="nucleotide sequence ID" value="NZ_ABVL01000020.1"/>
</dbReference>
<dbReference type="InParanoid" id="B4D837"/>
<reference evidence="2 3" key="1">
    <citation type="journal article" date="2011" name="J. Bacteriol.">
        <title>Genome sequence of Chthoniobacter flavus Ellin428, an aerobic heterotrophic soil bacterium.</title>
        <authorList>
            <person name="Kant R."/>
            <person name="van Passel M.W."/>
            <person name="Palva A."/>
            <person name="Lucas S."/>
            <person name="Lapidus A."/>
            <person name="Glavina Del Rio T."/>
            <person name="Dalin E."/>
            <person name="Tice H."/>
            <person name="Bruce D."/>
            <person name="Goodwin L."/>
            <person name="Pitluck S."/>
            <person name="Larimer F.W."/>
            <person name="Land M.L."/>
            <person name="Hauser L."/>
            <person name="Sangwan P."/>
            <person name="de Vos W.M."/>
            <person name="Janssen P.H."/>
            <person name="Smidt H."/>
        </authorList>
    </citation>
    <scope>NUCLEOTIDE SEQUENCE [LARGE SCALE GENOMIC DNA]</scope>
    <source>
        <strain evidence="2 3">Ellin428</strain>
    </source>
</reference>
<evidence type="ECO:0000313" key="3">
    <source>
        <dbReference type="Proteomes" id="UP000005824"/>
    </source>
</evidence>
<dbReference type="Proteomes" id="UP000005824">
    <property type="component" value="Unassembled WGS sequence"/>
</dbReference>
<sequence>MRRILLSSLFALFAACASSYGTIVVFSASPSARNVLDSSLNALPANDLVLVGMFSNVTNPTSAPFTFNASESIAQNFSAISAAGGWTQFGSSGLAITSSPADKIGGTVTDDTAAANPFNGQMLYVWVFNASSVSAATEMGIFTATSANEPWVFPVNAGPNNNTTYSTTPSATTTMVAVGNTGAVQPSGTGNMVLSAASPAPEPSTVVSLIGATGFLAMLRRRRAVHS</sequence>
<name>B4D837_9BACT</name>
<organism evidence="2 3">
    <name type="scientific">Chthoniobacter flavus Ellin428</name>
    <dbReference type="NCBI Taxonomy" id="497964"/>
    <lineage>
        <taxon>Bacteria</taxon>
        <taxon>Pseudomonadati</taxon>
        <taxon>Verrucomicrobiota</taxon>
        <taxon>Spartobacteria</taxon>
        <taxon>Chthoniobacterales</taxon>
        <taxon>Chthoniobacteraceae</taxon>
        <taxon>Chthoniobacter</taxon>
    </lineage>
</organism>
<dbReference type="AlphaFoldDB" id="B4D837"/>
<comment type="caution">
    <text evidence="2">The sequence shown here is derived from an EMBL/GenBank/DDBJ whole genome shotgun (WGS) entry which is preliminary data.</text>
</comment>
<dbReference type="PROSITE" id="PS51257">
    <property type="entry name" value="PROKAR_LIPOPROTEIN"/>
    <property type="match status" value="1"/>
</dbReference>
<keyword evidence="1" id="KW-0732">Signal</keyword>
<dbReference type="eggNOG" id="ENOG502ZFZY">
    <property type="taxonomic scope" value="Bacteria"/>
</dbReference>
<dbReference type="InterPro" id="IPR013424">
    <property type="entry name" value="Ice-binding_C"/>
</dbReference>